<feature type="domain" description="Cytochrome b561" evidence="12">
    <location>
        <begin position="17"/>
        <end position="220"/>
    </location>
</feature>
<dbReference type="FunFam" id="1.20.120.1770:FF:000001">
    <property type="entry name" value="Cytochrome b reductase 1"/>
    <property type="match status" value="1"/>
</dbReference>
<evidence type="ECO:0000256" key="1">
    <source>
        <dbReference type="ARBA" id="ARBA00001970"/>
    </source>
</evidence>
<comment type="subcellular location">
    <subcellularLocation>
        <location evidence="2">Membrane</location>
        <topology evidence="2">Multi-pass membrane protein</topology>
    </subcellularLocation>
</comment>
<keyword evidence="7" id="KW-0249">Electron transport</keyword>
<dbReference type="Proteomes" id="UP001378592">
    <property type="component" value="Unassembled WGS sequence"/>
</dbReference>
<keyword evidence="3" id="KW-0813">Transport</keyword>
<evidence type="ECO:0000256" key="7">
    <source>
        <dbReference type="ARBA" id="ARBA00022982"/>
    </source>
</evidence>
<feature type="transmembrane region" description="Helical" evidence="11">
    <location>
        <begin position="199"/>
        <end position="219"/>
    </location>
</feature>
<evidence type="ECO:0000256" key="8">
    <source>
        <dbReference type="ARBA" id="ARBA00022989"/>
    </source>
</evidence>
<evidence type="ECO:0000256" key="3">
    <source>
        <dbReference type="ARBA" id="ARBA00022448"/>
    </source>
</evidence>
<dbReference type="GO" id="GO:0046872">
    <property type="term" value="F:metal ion binding"/>
    <property type="evidence" value="ECO:0007669"/>
    <property type="project" value="UniProtKB-KW"/>
</dbReference>
<dbReference type="InterPro" id="IPR043205">
    <property type="entry name" value="CYB561/CYBRD1-like"/>
</dbReference>
<keyword evidence="5 11" id="KW-0812">Transmembrane</keyword>
<feature type="transmembrane region" description="Helical" evidence="11">
    <location>
        <begin position="12"/>
        <end position="35"/>
    </location>
</feature>
<reference evidence="13 14" key="1">
    <citation type="submission" date="2024-03" db="EMBL/GenBank/DDBJ databases">
        <title>The genome assembly and annotation of the cricket Gryllus longicercus Weissman &amp; Gray.</title>
        <authorList>
            <person name="Szrajer S."/>
            <person name="Gray D."/>
            <person name="Ylla G."/>
        </authorList>
    </citation>
    <scope>NUCLEOTIDE SEQUENCE [LARGE SCALE GENOMIC DNA]</scope>
    <source>
        <strain evidence="13">DAG 2021-001</strain>
        <tissue evidence="13">Whole body minus gut</tissue>
    </source>
</reference>
<dbReference type="PROSITE" id="PS50939">
    <property type="entry name" value="CYTOCHROME_B561"/>
    <property type="match status" value="1"/>
</dbReference>
<dbReference type="Gene3D" id="1.20.120.1770">
    <property type="match status" value="1"/>
</dbReference>
<evidence type="ECO:0000256" key="4">
    <source>
        <dbReference type="ARBA" id="ARBA00022617"/>
    </source>
</evidence>
<feature type="transmembrane region" description="Helical" evidence="11">
    <location>
        <begin position="126"/>
        <end position="149"/>
    </location>
</feature>
<dbReference type="EMBL" id="JAZDUA010000527">
    <property type="protein sequence ID" value="KAK7791529.1"/>
    <property type="molecule type" value="Genomic_DNA"/>
</dbReference>
<dbReference type="GO" id="GO:0016020">
    <property type="term" value="C:membrane"/>
    <property type="evidence" value="ECO:0007669"/>
    <property type="project" value="UniProtKB-SubCell"/>
</dbReference>
<proteinExistence type="predicted"/>
<name>A0AAN9Z1C6_9ORTH</name>
<dbReference type="InterPro" id="IPR006593">
    <property type="entry name" value="Cyt_b561/ferric_Rdtase_TM"/>
</dbReference>
<feature type="transmembrane region" description="Helical" evidence="11">
    <location>
        <begin position="55"/>
        <end position="75"/>
    </location>
</feature>
<dbReference type="PANTHER" id="PTHR10106:SF0">
    <property type="entry name" value="LD36721P"/>
    <property type="match status" value="1"/>
</dbReference>
<dbReference type="SMART" id="SM00665">
    <property type="entry name" value="B561"/>
    <property type="match status" value="1"/>
</dbReference>
<evidence type="ECO:0000256" key="6">
    <source>
        <dbReference type="ARBA" id="ARBA00022723"/>
    </source>
</evidence>
<dbReference type="GO" id="GO:0016491">
    <property type="term" value="F:oxidoreductase activity"/>
    <property type="evidence" value="ECO:0007669"/>
    <property type="project" value="InterPro"/>
</dbReference>
<keyword evidence="10 11" id="KW-0472">Membrane</keyword>
<keyword evidence="9" id="KW-0408">Iron</keyword>
<evidence type="ECO:0000256" key="11">
    <source>
        <dbReference type="SAM" id="Phobius"/>
    </source>
</evidence>
<organism evidence="13 14">
    <name type="scientific">Gryllus longicercus</name>
    <dbReference type="NCBI Taxonomy" id="2509291"/>
    <lineage>
        <taxon>Eukaryota</taxon>
        <taxon>Metazoa</taxon>
        <taxon>Ecdysozoa</taxon>
        <taxon>Arthropoda</taxon>
        <taxon>Hexapoda</taxon>
        <taxon>Insecta</taxon>
        <taxon>Pterygota</taxon>
        <taxon>Neoptera</taxon>
        <taxon>Polyneoptera</taxon>
        <taxon>Orthoptera</taxon>
        <taxon>Ensifera</taxon>
        <taxon>Gryllidea</taxon>
        <taxon>Grylloidea</taxon>
        <taxon>Gryllidae</taxon>
        <taxon>Gryllinae</taxon>
        <taxon>Gryllus</taxon>
    </lineage>
</organism>
<keyword evidence="4" id="KW-0349">Heme</keyword>
<dbReference type="AlphaFoldDB" id="A0AAN9Z1C6"/>
<evidence type="ECO:0000256" key="2">
    <source>
        <dbReference type="ARBA" id="ARBA00004141"/>
    </source>
</evidence>
<evidence type="ECO:0000256" key="5">
    <source>
        <dbReference type="ARBA" id="ARBA00022692"/>
    </source>
</evidence>
<gene>
    <name evidence="13" type="ORF">R5R35_008690</name>
</gene>
<accession>A0AAN9Z1C6</accession>
<evidence type="ECO:0000313" key="13">
    <source>
        <dbReference type="EMBL" id="KAK7791529.1"/>
    </source>
</evidence>
<keyword evidence="8 11" id="KW-1133">Transmembrane helix</keyword>
<dbReference type="Pfam" id="PF03188">
    <property type="entry name" value="Cytochrom_B561"/>
    <property type="match status" value="1"/>
</dbReference>
<comment type="caution">
    <text evidence="13">The sequence shown here is derived from an EMBL/GenBank/DDBJ whole genome shotgun (WGS) entry which is preliminary data.</text>
</comment>
<evidence type="ECO:0000313" key="14">
    <source>
        <dbReference type="Proteomes" id="UP001378592"/>
    </source>
</evidence>
<evidence type="ECO:0000259" key="12">
    <source>
        <dbReference type="PROSITE" id="PS50939"/>
    </source>
</evidence>
<evidence type="ECO:0000256" key="9">
    <source>
        <dbReference type="ARBA" id="ARBA00023004"/>
    </source>
</evidence>
<keyword evidence="6" id="KW-0479">Metal-binding</keyword>
<comment type="cofactor">
    <cofactor evidence="1">
        <name>heme b</name>
        <dbReference type="ChEBI" id="CHEBI:60344"/>
    </cofactor>
</comment>
<keyword evidence="14" id="KW-1185">Reference proteome</keyword>
<protein>
    <recommendedName>
        <fullName evidence="12">Cytochrome b561 domain-containing protein</fullName>
    </recommendedName>
</protein>
<evidence type="ECO:0000256" key="10">
    <source>
        <dbReference type="ARBA" id="ARBA00023136"/>
    </source>
</evidence>
<feature type="transmembrane region" description="Helical" evidence="11">
    <location>
        <begin position="87"/>
        <end position="106"/>
    </location>
</feature>
<dbReference type="PANTHER" id="PTHR10106">
    <property type="entry name" value="CYTOCHROME B561-RELATED"/>
    <property type="match status" value="1"/>
</dbReference>
<feature type="transmembrane region" description="Helical" evidence="11">
    <location>
        <begin position="161"/>
        <end position="179"/>
    </location>
</feature>
<sequence>MDNISNRLEGFTILFGVAEIFGALAVILVTVWLGYYHNGFAWRSAPAVEFNWHPVLMTIGMVFLYGNSIMVYRAFPNHSKRSLKLTHAIIHAVAFLLAIIALQAVFDSHNLAPTKIPNLYSLHSWIGLSAIILFACQLLAGLVTFLYPGLKQTFRAAYMPVHVYFGILGFVCAVASSIMGILEKSIFRKEYSSFDSETWLANFLGVVLLIFGSLVVYLVSESRYKRQPRPEDEILLTGNLE</sequence>